<sequence>MFKIIGMLLGMEYEEIKYDREILIFMIVGAVIFLFLGVSHTENGAKFLYTNKLSRTIMLRSEKEGISSEVVDKEIYDFKEAIPVNTREFELYDIKDRLENYIEELKSQENTSLNNIINKLENISKVDNKDKLIRELEGINIKSMLTEVSKEEIVKKKLKEAAEWQSNIFLSNIYFIFGTLLGFSSIIVRVVYEVKLIDKRDKSLKEKEQIL</sequence>
<organism evidence="2 3">
    <name type="scientific">Clostridium bovifaecis</name>
    <dbReference type="NCBI Taxonomy" id="2184719"/>
    <lineage>
        <taxon>Bacteria</taxon>
        <taxon>Bacillati</taxon>
        <taxon>Bacillota</taxon>
        <taxon>Clostridia</taxon>
        <taxon>Eubacteriales</taxon>
        <taxon>Clostridiaceae</taxon>
        <taxon>Clostridium</taxon>
    </lineage>
</organism>
<protein>
    <submittedName>
        <fullName evidence="2">Uncharacterized protein</fullName>
    </submittedName>
</protein>
<evidence type="ECO:0000313" key="3">
    <source>
        <dbReference type="Proteomes" id="UP000422764"/>
    </source>
</evidence>
<dbReference type="EMBL" id="CP046522">
    <property type="protein sequence ID" value="QGU96302.1"/>
    <property type="molecule type" value="Genomic_DNA"/>
</dbReference>
<keyword evidence="1" id="KW-0812">Transmembrane</keyword>
<evidence type="ECO:0000256" key="1">
    <source>
        <dbReference type="SAM" id="Phobius"/>
    </source>
</evidence>
<feature type="transmembrane region" description="Helical" evidence="1">
    <location>
        <begin position="173"/>
        <end position="192"/>
    </location>
</feature>
<accession>A0A6I6ERD2</accession>
<dbReference type="Proteomes" id="UP000422764">
    <property type="component" value="Chromosome"/>
</dbReference>
<keyword evidence="1" id="KW-1133">Transmembrane helix</keyword>
<reference evidence="2 3" key="1">
    <citation type="submission" date="2019-12" db="EMBL/GenBank/DDBJ databases">
        <title>Genome sequenceing of Clostridium bovifaecis.</title>
        <authorList>
            <person name="Yao Y."/>
        </authorList>
    </citation>
    <scope>NUCLEOTIDE SEQUENCE [LARGE SCALE GENOMIC DNA]</scope>
    <source>
        <strain evidence="2 3">BXX</strain>
    </source>
</reference>
<feature type="transmembrane region" description="Helical" evidence="1">
    <location>
        <begin position="21"/>
        <end position="39"/>
    </location>
</feature>
<dbReference type="AlphaFoldDB" id="A0A6I6ERD2"/>
<gene>
    <name evidence="2" type="ORF">GOM49_15440</name>
</gene>
<keyword evidence="3" id="KW-1185">Reference proteome</keyword>
<evidence type="ECO:0000313" key="2">
    <source>
        <dbReference type="EMBL" id="QGU96302.1"/>
    </source>
</evidence>
<keyword evidence="1" id="KW-0472">Membrane</keyword>
<proteinExistence type="predicted"/>
<name>A0A6I6ERD2_9CLOT</name>